<feature type="region of interest" description="Disordered" evidence="5">
    <location>
        <begin position="1"/>
        <end position="24"/>
    </location>
</feature>
<dbReference type="InterPro" id="IPR017907">
    <property type="entry name" value="Znf_RING_CS"/>
</dbReference>
<evidence type="ECO:0000256" key="2">
    <source>
        <dbReference type="ARBA" id="ARBA00022771"/>
    </source>
</evidence>
<dbReference type="Proteomes" id="UP000694941">
    <property type="component" value="Unplaced"/>
</dbReference>
<keyword evidence="7" id="KW-1185">Reference proteome</keyword>
<dbReference type="Pfam" id="PF13923">
    <property type="entry name" value="zf-C3HC4_2"/>
    <property type="match status" value="1"/>
</dbReference>
<evidence type="ECO:0000313" key="7">
    <source>
        <dbReference type="Proteomes" id="UP000694941"/>
    </source>
</evidence>
<sequence length="212" mass="24114">MSSVTASRRRRRQRVSVIQHTNRSQHSMETIDLCNTSHDLPSCIDLTREGDEEEVVDLTSLNDTSIEFSHLISPFRQSEIQVKQRNLRALRRQHSCSPFSTSQSTSRSRFSGFGQQDNGDESDSDLPVFDLGISMNVSKKNDDDDSPPRKDITCPVCFDSDKTIQLSQRQLVSTVCGHVFCNICIHNAIRSSHSCPNCRKRLTLKQYHPIFI</sequence>
<evidence type="ECO:0000313" key="8">
    <source>
        <dbReference type="RefSeq" id="XP_013782238.1"/>
    </source>
</evidence>
<dbReference type="InterPro" id="IPR001841">
    <property type="entry name" value="Znf_RING"/>
</dbReference>
<keyword evidence="2 4" id="KW-0863">Zinc-finger</keyword>
<dbReference type="Gene3D" id="3.30.40.10">
    <property type="entry name" value="Zinc/RING finger domain, C3HC4 (zinc finger)"/>
    <property type="match status" value="1"/>
</dbReference>
<organism evidence="7 8">
    <name type="scientific">Limulus polyphemus</name>
    <name type="common">Atlantic horseshoe crab</name>
    <dbReference type="NCBI Taxonomy" id="6850"/>
    <lineage>
        <taxon>Eukaryota</taxon>
        <taxon>Metazoa</taxon>
        <taxon>Ecdysozoa</taxon>
        <taxon>Arthropoda</taxon>
        <taxon>Chelicerata</taxon>
        <taxon>Merostomata</taxon>
        <taxon>Xiphosura</taxon>
        <taxon>Limulidae</taxon>
        <taxon>Limulus</taxon>
    </lineage>
</organism>
<evidence type="ECO:0000256" key="5">
    <source>
        <dbReference type="SAM" id="MobiDB-lite"/>
    </source>
</evidence>
<gene>
    <name evidence="8" type="primary">LOC106466494</name>
</gene>
<dbReference type="SMART" id="SM00184">
    <property type="entry name" value="RING"/>
    <property type="match status" value="1"/>
</dbReference>
<evidence type="ECO:0000256" key="4">
    <source>
        <dbReference type="PROSITE-ProRule" id="PRU00175"/>
    </source>
</evidence>
<dbReference type="RefSeq" id="XP_013782238.1">
    <property type="nucleotide sequence ID" value="XM_013926784.2"/>
</dbReference>
<feature type="region of interest" description="Disordered" evidence="5">
    <location>
        <begin position="93"/>
        <end position="125"/>
    </location>
</feature>
<feature type="domain" description="RING-type" evidence="6">
    <location>
        <begin position="154"/>
        <end position="199"/>
    </location>
</feature>
<accession>A0ABM1BHR0</accession>
<evidence type="ECO:0000256" key="3">
    <source>
        <dbReference type="ARBA" id="ARBA00022833"/>
    </source>
</evidence>
<feature type="compositionally biased region" description="Low complexity" evidence="5">
    <location>
        <begin position="100"/>
        <end position="115"/>
    </location>
</feature>
<dbReference type="PROSITE" id="PS50089">
    <property type="entry name" value="ZF_RING_2"/>
    <property type="match status" value="1"/>
</dbReference>
<dbReference type="SUPFAM" id="SSF57850">
    <property type="entry name" value="RING/U-box"/>
    <property type="match status" value="1"/>
</dbReference>
<dbReference type="PANTHER" id="PTHR23041">
    <property type="entry name" value="RING FINGER DOMAIN-CONTAINING"/>
    <property type="match status" value="1"/>
</dbReference>
<protein>
    <submittedName>
        <fullName evidence="8">E3 ubiquitin-protein ligase RNF4-like isoform X1</fullName>
    </submittedName>
</protein>
<evidence type="ECO:0000256" key="1">
    <source>
        <dbReference type="ARBA" id="ARBA00022723"/>
    </source>
</evidence>
<dbReference type="PANTHER" id="PTHR23041:SF78">
    <property type="entry name" value="E3 UBIQUITIN-PROTEIN LIGASE RNF4"/>
    <property type="match status" value="1"/>
</dbReference>
<dbReference type="GeneID" id="106466494"/>
<name>A0ABM1BHR0_LIMPO</name>
<dbReference type="InterPro" id="IPR013083">
    <property type="entry name" value="Znf_RING/FYVE/PHD"/>
</dbReference>
<proteinExistence type="predicted"/>
<keyword evidence="3" id="KW-0862">Zinc</keyword>
<dbReference type="InterPro" id="IPR047134">
    <property type="entry name" value="RNF4"/>
</dbReference>
<dbReference type="PROSITE" id="PS00518">
    <property type="entry name" value="ZF_RING_1"/>
    <property type="match status" value="1"/>
</dbReference>
<keyword evidence="1" id="KW-0479">Metal-binding</keyword>
<reference evidence="8" key="1">
    <citation type="submission" date="2025-08" db="UniProtKB">
        <authorList>
            <consortium name="RefSeq"/>
        </authorList>
    </citation>
    <scope>IDENTIFICATION</scope>
    <source>
        <tissue evidence="8">Muscle</tissue>
    </source>
</reference>
<evidence type="ECO:0000259" key="6">
    <source>
        <dbReference type="PROSITE" id="PS50089"/>
    </source>
</evidence>